<dbReference type="KEGG" id="slp:Slip_0029"/>
<feature type="domain" description="Gfo/Idh/MocA-like oxidoreductase N-terminal" evidence="1">
    <location>
        <begin position="2"/>
        <end position="120"/>
    </location>
</feature>
<dbReference type="HOGENOM" id="CLU_023194_10_2_9"/>
<gene>
    <name evidence="3" type="ordered locus">Slip_0029</name>
</gene>
<name>D7CIH1_SYNLT</name>
<dbReference type="Gene3D" id="3.40.50.720">
    <property type="entry name" value="NAD(P)-binding Rossmann-like Domain"/>
    <property type="match status" value="1"/>
</dbReference>
<dbReference type="SUPFAM" id="SSF51735">
    <property type="entry name" value="NAD(P)-binding Rossmann-fold domains"/>
    <property type="match status" value="1"/>
</dbReference>
<dbReference type="InterPro" id="IPR051450">
    <property type="entry name" value="Gfo/Idh/MocA_Oxidoreductases"/>
</dbReference>
<protein>
    <submittedName>
        <fullName evidence="3">Oxidoreductase domain protein</fullName>
    </submittedName>
</protein>
<dbReference type="Proteomes" id="UP000000378">
    <property type="component" value="Chromosome"/>
</dbReference>
<dbReference type="PANTHER" id="PTHR43377">
    <property type="entry name" value="BILIVERDIN REDUCTASE A"/>
    <property type="match status" value="1"/>
</dbReference>
<organism evidence="3 4">
    <name type="scientific">Syntrophothermus lipocalidus (strain DSM 12680 / TGB-C1)</name>
    <dbReference type="NCBI Taxonomy" id="643648"/>
    <lineage>
        <taxon>Bacteria</taxon>
        <taxon>Bacillati</taxon>
        <taxon>Bacillota</taxon>
        <taxon>Clostridia</taxon>
        <taxon>Eubacteriales</taxon>
        <taxon>Syntrophomonadaceae</taxon>
        <taxon>Syntrophothermus</taxon>
    </lineage>
</organism>
<proteinExistence type="predicted"/>
<evidence type="ECO:0000313" key="3">
    <source>
        <dbReference type="EMBL" id="ADI00836.1"/>
    </source>
</evidence>
<dbReference type="InterPro" id="IPR036291">
    <property type="entry name" value="NAD(P)-bd_dom_sf"/>
</dbReference>
<dbReference type="GO" id="GO:0000166">
    <property type="term" value="F:nucleotide binding"/>
    <property type="evidence" value="ECO:0007669"/>
    <property type="project" value="InterPro"/>
</dbReference>
<dbReference type="Pfam" id="PF01408">
    <property type="entry name" value="GFO_IDH_MocA"/>
    <property type="match status" value="1"/>
</dbReference>
<dbReference type="AlphaFoldDB" id="D7CIH1"/>
<evidence type="ECO:0000259" key="2">
    <source>
        <dbReference type="Pfam" id="PF22725"/>
    </source>
</evidence>
<accession>D7CIH1</accession>
<evidence type="ECO:0000259" key="1">
    <source>
        <dbReference type="Pfam" id="PF01408"/>
    </source>
</evidence>
<dbReference type="PANTHER" id="PTHR43377:SF6">
    <property type="entry name" value="GFO_IDH_MOCA-LIKE OXIDOREDUCTASE N-TERMINAL DOMAIN-CONTAINING PROTEIN"/>
    <property type="match status" value="1"/>
</dbReference>
<dbReference type="OrthoDB" id="9783105at2"/>
<evidence type="ECO:0000313" key="4">
    <source>
        <dbReference type="Proteomes" id="UP000000378"/>
    </source>
</evidence>
<reference evidence="3 4" key="2">
    <citation type="journal article" date="2010" name="Stand. Genomic Sci.">
        <title>Complete genome sequence of Syntrophothermus lipocalidus type strain (TGB-C1).</title>
        <authorList>
            <person name="Djao O.D."/>
            <person name="Zhang X."/>
            <person name="Lucas S."/>
            <person name="Lapidus A."/>
            <person name="Del Rio T.G."/>
            <person name="Nolan M."/>
            <person name="Tice H."/>
            <person name="Cheng J.F."/>
            <person name="Han C."/>
            <person name="Tapia R."/>
            <person name="Goodwin L."/>
            <person name="Pitluck S."/>
            <person name="Liolios K."/>
            <person name="Ivanova N."/>
            <person name="Mavromatis K."/>
            <person name="Mikhailova N."/>
            <person name="Ovchinnikova G."/>
            <person name="Pati A."/>
            <person name="Brambilla E."/>
            <person name="Chen A."/>
            <person name="Palaniappan K."/>
            <person name="Land M."/>
            <person name="Hauser L."/>
            <person name="Chang Y.J."/>
            <person name="Jeffries C.D."/>
            <person name="Rohde M."/>
            <person name="Sikorski J."/>
            <person name="Spring S."/>
            <person name="Goker M."/>
            <person name="Detter J.C."/>
            <person name="Woyke T."/>
            <person name="Bristow J."/>
            <person name="Eisen J.A."/>
            <person name="Markowitz V."/>
            <person name="Hugenholtz P."/>
            <person name="Kyrpides N.C."/>
            <person name="Klenk H.P."/>
        </authorList>
    </citation>
    <scope>NUCLEOTIDE SEQUENCE [LARGE SCALE GENOMIC DNA]</scope>
    <source>
        <strain evidence="4">DSM 12680 / TGB-C1</strain>
    </source>
</reference>
<dbReference type="InterPro" id="IPR000683">
    <property type="entry name" value="Gfo/Idh/MocA-like_OxRdtase_N"/>
</dbReference>
<dbReference type="SUPFAM" id="SSF55347">
    <property type="entry name" value="Glyceraldehyde-3-phosphate dehydrogenase-like, C-terminal domain"/>
    <property type="match status" value="1"/>
</dbReference>
<keyword evidence="4" id="KW-1185">Reference proteome</keyword>
<dbReference type="eggNOG" id="COG0673">
    <property type="taxonomic scope" value="Bacteria"/>
</dbReference>
<sequence length="351" mass="39970">MEVGIVGIGAWGANYVRVFGEIPEVTEIHCFDLNRMRLGELERQWKKVKVSNSLRDIWHNPQISLVVIATPARFHYSQVREALLNRKHVLVEKPFANNYEEAKELFDIAAERGVVLRVGHIMLHNPAYKKLKEVVVSGDLGCLSYLRFERTHLGVVREDVDILDDLGPHDLSMLLDLTGECPDEVWAKGMGVVGQKGLDSVIMMLLFRSGLYAYLYFSWLEPLKVRKCVVVGNKKMAVFDDMEPTHKVRVYDYEVTQNFQKQPGRFYYSCGNIICPFVDWKEPLKEQCLDVLQAINSGKTYNPELPLMVQAVMDGARYSLVRGGQGVDIRCLLNDAAAETSERQKRVCADE</sequence>
<reference evidence="4" key="1">
    <citation type="journal article" date="2010" name="Stand. Genomic Sci.">
        <title>Complete genome sequence of Syntrophothermus lipocalidus type strain (TGB-C1T).</title>
        <authorList>
            <consortium name="US DOE Joint Genome Institute (JGI-PGF)"/>
            <person name="Djao O."/>
            <person name="Zhang X."/>
            <person name="Lucas S."/>
            <person name="Lapidus A."/>
            <person name="Glavina Del Rio T."/>
            <person name="Nolan M."/>
            <person name="Tice H."/>
            <person name="Cheng J."/>
            <person name="Han C."/>
            <person name="Tapia R."/>
            <person name="Goodwin L."/>
            <person name="Pitluck S."/>
            <person name="Liolios K."/>
            <person name="Ivanova N."/>
            <person name="Mavromatis K."/>
            <person name="Mikhailova N."/>
            <person name="Ovchinnikova G."/>
            <person name="Pati A."/>
            <person name="Brambilla E."/>
            <person name="Chen A."/>
            <person name="Palaniappan K."/>
            <person name="Land M."/>
            <person name="Hauser L."/>
            <person name="Chang Y."/>
            <person name="Jeffries C."/>
            <person name="Rohde M."/>
            <person name="Sikorski J."/>
            <person name="Spring S."/>
            <person name="Goker M."/>
            <person name="Detter J."/>
            <person name="Woyke T."/>
            <person name="Bristow J."/>
            <person name="Eisen J."/>
            <person name="Markowitz V."/>
            <person name="Hugenholtz P."/>
            <person name="Kyrpides N."/>
            <person name="Klenk H."/>
        </authorList>
    </citation>
    <scope>NUCLEOTIDE SEQUENCE [LARGE SCALE GENOMIC DNA]</scope>
    <source>
        <strain evidence="4">DSM 12680 / TGB-C1</strain>
    </source>
</reference>
<dbReference type="RefSeq" id="WP_013174240.1">
    <property type="nucleotide sequence ID" value="NC_014220.1"/>
</dbReference>
<dbReference type="Pfam" id="PF22725">
    <property type="entry name" value="GFO_IDH_MocA_C3"/>
    <property type="match status" value="1"/>
</dbReference>
<dbReference type="Gene3D" id="3.30.360.10">
    <property type="entry name" value="Dihydrodipicolinate Reductase, domain 2"/>
    <property type="match status" value="1"/>
</dbReference>
<dbReference type="STRING" id="643648.Slip_0029"/>
<dbReference type="InterPro" id="IPR055170">
    <property type="entry name" value="GFO_IDH_MocA-like_dom"/>
</dbReference>
<feature type="domain" description="GFO/IDH/MocA-like oxidoreductase" evidence="2">
    <location>
        <begin position="128"/>
        <end position="236"/>
    </location>
</feature>
<dbReference type="EMBL" id="CP002048">
    <property type="protein sequence ID" value="ADI00836.1"/>
    <property type="molecule type" value="Genomic_DNA"/>
</dbReference>